<sequence>MLVGLTGQCPNSTVLYSYVSWMYKYFLFVLLLSVTTIIKLCNFFPLSKKPCTNTTDSFTVPGTETQFAKYPQLLEKCHLNINDTKNGVIIPVCVPKLDPTLVLTSFTQSQYSAYLNDTKYTRAGVGSEDDWIVMVLTTSSPGEDFTPAGSAASVSDMGFTFLLISSCLVFVLAL</sequence>
<protein>
    <recommendedName>
        <fullName evidence="2">Uncharacterized GPI-anchored protein At5g19230-like domain-containing protein</fullName>
    </recommendedName>
</protein>
<dbReference type="PANTHER" id="PTHR33976">
    <property type="entry name" value="OS07G0645000 PROTEIN"/>
    <property type="match status" value="1"/>
</dbReference>
<evidence type="ECO:0000259" key="2">
    <source>
        <dbReference type="Pfam" id="PF25884"/>
    </source>
</evidence>
<name>A0AA41RU82_PAPNU</name>
<keyword evidence="1" id="KW-1133">Transmembrane helix</keyword>
<evidence type="ECO:0000313" key="4">
    <source>
        <dbReference type="Proteomes" id="UP001177140"/>
    </source>
</evidence>
<keyword evidence="1" id="KW-0812">Transmembrane</keyword>
<dbReference type="EMBL" id="JAJJMA010059182">
    <property type="protein sequence ID" value="MCL7026619.1"/>
    <property type="molecule type" value="Genomic_DNA"/>
</dbReference>
<dbReference type="Proteomes" id="UP001177140">
    <property type="component" value="Unassembled WGS sequence"/>
</dbReference>
<dbReference type="InterPro" id="IPR045285">
    <property type="entry name" value="At5g19230-like"/>
</dbReference>
<keyword evidence="1" id="KW-0472">Membrane</keyword>
<dbReference type="AlphaFoldDB" id="A0AA41RU82"/>
<feature type="transmembrane region" description="Helical" evidence="1">
    <location>
        <begin position="25"/>
        <end position="44"/>
    </location>
</feature>
<reference evidence="3" key="1">
    <citation type="submission" date="2022-03" db="EMBL/GenBank/DDBJ databases">
        <title>A functionally conserved STORR gene fusion in Papaver species that diverged 16.8 million years ago.</title>
        <authorList>
            <person name="Catania T."/>
        </authorList>
    </citation>
    <scope>NUCLEOTIDE SEQUENCE</scope>
    <source>
        <strain evidence="3">S-191538</strain>
    </source>
</reference>
<evidence type="ECO:0000256" key="1">
    <source>
        <dbReference type="SAM" id="Phobius"/>
    </source>
</evidence>
<gene>
    <name evidence="3" type="ORF">MKW94_005026</name>
</gene>
<keyword evidence="4" id="KW-1185">Reference proteome</keyword>
<proteinExistence type="predicted"/>
<organism evidence="3 4">
    <name type="scientific">Papaver nudicaule</name>
    <name type="common">Iceland poppy</name>
    <dbReference type="NCBI Taxonomy" id="74823"/>
    <lineage>
        <taxon>Eukaryota</taxon>
        <taxon>Viridiplantae</taxon>
        <taxon>Streptophyta</taxon>
        <taxon>Embryophyta</taxon>
        <taxon>Tracheophyta</taxon>
        <taxon>Spermatophyta</taxon>
        <taxon>Magnoliopsida</taxon>
        <taxon>Ranunculales</taxon>
        <taxon>Papaveraceae</taxon>
        <taxon>Papaveroideae</taxon>
        <taxon>Papaver</taxon>
    </lineage>
</organism>
<dbReference type="InterPro" id="IPR059083">
    <property type="entry name" value="At5g19230_dom"/>
</dbReference>
<accession>A0AA41RU82</accession>
<feature type="domain" description="Uncharacterized GPI-anchored protein At5g19230-like" evidence="2">
    <location>
        <begin position="46"/>
        <end position="136"/>
    </location>
</feature>
<dbReference type="PANTHER" id="PTHR33976:SF8">
    <property type="entry name" value="OS07G0645000 PROTEIN"/>
    <property type="match status" value="1"/>
</dbReference>
<comment type="caution">
    <text evidence="3">The sequence shown here is derived from an EMBL/GenBank/DDBJ whole genome shotgun (WGS) entry which is preliminary data.</text>
</comment>
<dbReference type="Pfam" id="PF25884">
    <property type="entry name" value="At5g19230"/>
    <property type="match status" value="1"/>
</dbReference>
<evidence type="ECO:0000313" key="3">
    <source>
        <dbReference type="EMBL" id="MCL7026619.1"/>
    </source>
</evidence>